<sequence length="215" mass="20825">MHFATLSVTVLAAIISASASAVSVDARDGNGGGNNGGNGGGNNGGYGGGNNNGGGGNRGGYGGGNGVGNNGGGYGGGGGPNGGNGGFGNGNNGGPNNGNNGGGYGNGGGFGNGNTWPRTFSPSHNQSVLTHISLYQNAPQITASETTTNVHRLIIAASVPTTNGSQILGPALDSTAPEMNTRTPGTALRDIAEKLVIPTLGSKEFSIFNSSPSFM</sequence>
<dbReference type="Proteomes" id="UP000664032">
    <property type="component" value="Unassembled WGS sequence"/>
</dbReference>
<accession>A0ACB8GKD7</accession>
<gene>
    <name evidence="1" type="ORF">JR316_0011417</name>
</gene>
<evidence type="ECO:0000313" key="1">
    <source>
        <dbReference type="EMBL" id="KAH9475857.1"/>
    </source>
</evidence>
<name>A0ACB8GKD7_PSICU</name>
<keyword evidence="2" id="KW-1185">Reference proteome</keyword>
<comment type="caution">
    <text evidence="1">The sequence shown here is derived from an EMBL/GenBank/DDBJ whole genome shotgun (WGS) entry which is preliminary data.</text>
</comment>
<protein>
    <submittedName>
        <fullName evidence="1">Uncharacterized protein</fullName>
    </submittedName>
</protein>
<reference evidence="1" key="1">
    <citation type="submission" date="2021-10" db="EMBL/GenBank/DDBJ databases">
        <title>Psilocybe cubensis genome.</title>
        <authorList>
            <person name="Mckernan K.J."/>
            <person name="Crawford S."/>
            <person name="Trippe A."/>
            <person name="Kane L.T."/>
            <person name="Mclaughlin S."/>
        </authorList>
    </citation>
    <scope>NUCLEOTIDE SEQUENCE</scope>
    <source>
        <strain evidence="1">MGC-MH-2018</strain>
    </source>
</reference>
<proteinExistence type="predicted"/>
<organism evidence="1 2">
    <name type="scientific">Psilocybe cubensis</name>
    <name type="common">Psychedelic mushroom</name>
    <name type="synonym">Stropharia cubensis</name>
    <dbReference type="NCBI Taxonomy" id="181762"/>
    <lineage>
        <taxon>Eukaryota</taxon>
        <taxon>Fungi</taxon>
        <taxon>Dikarya</taxon>
        <taxon>Basidiomycota</taxon>
        <taxon>Agaricomycotina</taxon>
        <taxon>Agaricomycetes</taxon>
        <taxon>Agaricomycetidae</taxon>
        <taxon>Agaricales</taxon>
        <taxon>Agaricineae</taxon>
        <taxon>Strophariaceae</taxon>
        <taxon>Psilocybe</taxon>
    </lineage>
</organism>
<evidence type="ECO:0000313" key="2">
    <source>
        <dbReference type="Proteomes" id="UP000664032"/>
    </source>
</evidence>
<dbReference type="EMBL" id="JAFIQS020000011">
    <property type="protein sequence ID" value="KAH9475857.1"/>
    <property type="molecule type" value="Genomic_DNA"/>
</dbReference>